<dbReference type="Proteomes" id="UP000009131">
    <property type="component" value="Unassembled WGS sequence"/>
</dbReference>
<sequence>MPDRCAILDDLLNHCYQSATFRVISRVRKRMRPSSGSNPLIQRDCRVASSLNGDLHYAVPTESGQAVYAS</sequence>
<reference evidence="1 2" key="2">
    <citation type="journal article" date="2012" name="Open Biol.">
        <title>Characteristics of nucleosomes and linker DNA regions on the genome of the basidiomycete Mixia osmundae revealed by mono- and dinucleosome mapping.</title>
        <authorList>
            <person name="Nishida H."/>
            <person name="Kondo S."/>
            <person name="Matsumoto T."/>
            <person name="Suzuki Y."/>
            <person name="Yoshikawa H."/>
            <person name="Taylor T.D."/>
            <person name="Sugiyama J."/>
        </authorList>
    </citation>
    <scope>NUCLEOTIDE SEQUENCE [LARGE SCALE GENOMIC DNA]</scope>
    <source>
        <strain evidence="2">CBS 9802 / IAM 14324 / JCM 22182 / KY 12970</strain>
    </source>
</reference>
<dbReference type="EMBL" id="BABT02000133">
    <property type="protein sequence ID" value="GAA97680.1"/>
    <property type="molecule type" value="Genomic_DNA"/>
</dbReference>
<evidence type="ECO:0000313" key="2">
    <source>
        <dbReference type="Proteomes" id="UP000009131"/>
    </source>
</evidence>
<accession>G7E4C0</accession>
<evidence type="ECO:0000313" key="1">
    <source>
        <dbReference type="EMBL" id="GAA97680.1"/>
    </source>
</evidence>
<proteinExistence type="predicted"/>
<keyword evidence="2" id="KW-1185">Reference proteome</keyword>
<dbReference type="RefSeq" id="XP_014564859.1">
    <property type="nucleotide sequence ID" value="XM_014709373.1"/>
</dbReference>
<dbReference type="RefSeq" id="XP_014564682.1">
    <property type="nucleotide sequence ID" value="XM_014709196.1"/>
</dbReference>
<dbReference type="InParanoid" id="G7E4C0"/>
<reference evidence="1 2" key="1">
    <citation type="journal article" date="2011" name="J. Gen. Appl. Microbiol.">
        <title>Draft genome sequencing of the enigmatic basidiomycete Mixia osmundae.</title>
        <authorList>
            <person name="Nishida H."/>
            <person name="Nagatsuka Y."/>
            <person name="Sugiyama J."/>
        </authorList>
    </citation>
    <scope>NUCLEOTIDE SEQUENCE [LARGE SCALE GENOMIC DNA]</scope>
    <source>
        <strain evidence="2">CBS 9802 / IAM 14324 / JCM 22182 / KY 12970</strain>
    </source>
</reference>
<dbReference type="HOGENOM" id="CLU_2758340_0_0_1"/>
<protein>
    <submittedName>
        <fullName evidence="1">Uncharacterized protein</fullName>
    </submittedName>
</protein>
<name>G7E4C0_MIXOS</name>
<comment type="caution">
    <text evidence="1">The sequence shown here is derived from an EMBL/GenBank/DDBJ whole genome shotgun (WGS) entry which is preliminary data.</text>
</comment>
<gene>
    <name evidence="1" type="primary">Mo04358</name>
    <name evidence="1" type="ORF">E5Q_04358</name>
</gene>
<dbReference type="AlphaFoldDB" id="G7E4C0"/>
<organism evidence="1 2">
    <name type="scientific">Mixia osmundae (strain CBS 9802 / IAM 14324 / JCM 22182 / KY 12970)</name>
    <dbReference type="NCBI Taxonomy" id="764103"/>
    <lineage>
        <taxon>Eukaryota</taxon>
        <taxon>Fungi</taxon>
        <taxon>Dikarya</taxon>
        <taxon>Basidiomycota</taxon>
        <taxon>Pucciniomycotina</taxon>
        <taxon>Mixiomycetes</taxon>
        <taxon>Mixiales</taxon>
        <taxon>Mixiaceae</taxon>
        <taxon>Mixia</taxon>
    </lineage>
</organism>